<comment type="caution">
    <text evidence="7">The sequence shown here is derived from an EMBL/GenBank/DDBJ whole genome shotgun (WGS) entry which is preliminary data.</text>
</comment>
<dbReference type="SUPFAM" id="SSF53850">
    <property type="entry name" value="Periplasmic binding protein-like II"/>
    <property type="match status" value="1"/>
</dbReference>
<dbReference type="PROSITE" id="PS51257">
    <property type="entry name" value="PROKAR_LIPOPROTEIN"/>
    <property type="match status" value="1"/>
</dbReference>
<dbReference type="Pfam" id="PF09084">
    <property type="entry name" value="NMT1"/>
    <property type="match status" value="1"/>
</dbReference>
<dbReference type="GO" id="GO:0042597">
    <property type="term" value="C:periplasmic space"/>
    <property type="evidence" value="ECO:0007669"/>
    <property type="project" value="UniProtKB-SubCell"/>
</dbReference>
<dbReference type="EMBL" id="ACHM02000001">
    <property type="protein sequence ID" value="EFH93682.1"/>
    <property type="molecule type" value="Genomic_DNA"/>
</dbReference>
<dbReference type="PANTHER" id="PTHR30024:SF47">
    <property type="entry name" value="TAURINE-BINDING PERIPLASMIC PROTEIN"/>
    <property type="match status" value="1"/>
</dbReference>
<evidence type="ECO:0000259" key="6">
    <source>
        <dbReference type="Pfam" id="PF09084"/>
    </source>
</evidence>
<accession>D6S6H8</accession>
<dbReference type="HOGENOM" id="CLU_054373_2_0_9"/>
<dbReference type="Proteomes" id="UP000004063">
    <property type="component" value="Chromosome"/>
</dbReference>
<feature type="chain" id="PRO_5003087979" description="SsuA/THI5-like domain-containing protein" evidence="5">
    <location>
        <begin position="25"/>
        <end position="354"/>
    </location>
</feature>
<name>D6S6H8_FINMA</name>
<reference evidence="7" key="1">
    <citation type="submission" date="2010-05" db="EMBL/GenBank/DDBJ databases">
        <authorList>
            <person name="Muzny D."/>
            <person name="Qin X."/>
            <person name="Buhay C."/>
            <person name="Dugan-Rocha S."/>
            <person name="Ding Y."/>
            <person name="Chen G."/>
            <person name="Hawes A."/>
            <person name="Holder M."/>
            <person name="Jhangiani S."/>
            <person name="Johnson A."/>
            <person name="Khan Z."/>
            <person name="Li Z."/>
            <person name="Liu W."/>
            <person name="Liu X."/>
            <person name="Perez L."/>
            <person name="Shen H."/>
            <person name="Wang Q."/>
            <person name="Watt J."/>
            <person name="Xi L."/>
            <person name="Xin Y."/>
            <person name="Zhou J."/>
            <person name="Deng J."/>
            <person name="Jiang H."/>
            <person name="Liu Y."/>
            <person name="Qu J."/>
            <person name="Song X.-Z."/>
            <person name="Zhang L."/>
            <person name="Villasana D."/>
            <person name="Johnson A."/>
            <person name="Liu J."/>
            <person name="Liyanage D."/>
            <person name="Lorensuhewa L."/>
            <person name="Robinson T."/>
            <person name="Song A."/>
            <person name="Song B.-B."/>
            <person name="Dinh H."/>
            <person name="Thornton R."/>
            <person name="Coyle M."/>
            <person name="Francisco L."/>
            <person name="Jackson L."/>
            <person name="Javaid M."/>
            <person name="Korchina V."/>
            <person name="Kovar C."/>
            <person name="Mata R."/>
            <person name="Mathew T."/>
            <person name="Ngo R."/>
            <person name="Nguyen L."/>
            <person name="Nguyen N."/>
            <person name="Okwuonu G."/>
            <person name="Ongeri F."/>
            <person name="Pham C."/>
            <person name="Simmons D."/>
            <person name="Wilczek-Boney K."/>
            <person name="Hale W."/>
            <person name="Jakkamsetti A."/>
            <person name="Pham P."/>
            <person name="Ruth R."/>
            <person name="San Lucas F."/>
            <person name="Warren J."/>
            <person name="Zhang J."/>
            <person name="Zhao Z."/>
            <person name="Zhou C."/>
            <person name="Zhu D."/>
            <person name="Lee S."/>
            <person name="Bess C."/>
            <person name="Blankenburg K."/>
            <person name="Forbes L."/>
            <person name="Fu Q."/>
            <person name="Gubbala S."/>
            <person name="Hirani K."/>
            <person name="Jayaseelan J.C."/>
            <person name="Lara F."/>
            <person name="Munidasa M."/>
            <person name="Palculict T."/>
            <person name="Patil S."/>
            <person name="Pu L.-L."/>
            <person name="Saada N."/>
            <person name="Tang L."/>
            <person name="Weissenberger G."/>
            <person name="Zhu Y."/>
            <person name="Hemphill L."/>
            <person name="Shang Y."/>
            <person name="Youmans B."/>
            <person name="Ayvaz T."/>
            <person name="Ross M."/>
            <person name="Santibanez J."/>
            <person name="Aqrawi P."/>
            <person name="Gross S."/>
            <person name="Joshi V."/>
            <person name="Fowler G."/>
            <person name="Nazareth L."/>
            <person name="Reid J."/>
            <person name="Worley K."/>
            <person name="Petrosino J."/>
            <person name="Highlander S."/>
            <person name="Gibbs R."/>
        </authorList>
    </citation>
    <scope>NUCLEOTIDE SEQUENCE [LARGE SCALE GENOMIC DNA]</scope>
    <source>
        <strain evidence="7">ATCC 53516</strain>
    </source>
</reference>
<comment type="similarity">
    <text evidence="2">Belongs to the bacterial solute-binding protein SsuA/TauA family.</text>
</comment>
<evidence type="ECO:0000256" key="4">
    <source>
        <dbReference type="SAM" id="MobiDB-lite"/>
    </source>
</evidence>
<evidence type="ECO:0000256" key="1">
    <source>
        <dbReference type="ARBA" id="ARBA00004418"/>
    </source>
</evidence>
<protein>
    <recommendedName>
        <fullName evidence="6">SsuA/THI5-like domain-containing protein</fullName>
    </recommendedName>
</protein>
<dbReference type="InterPro" id="IPR015168">
    <property type="entry name" value="SsuA/THI5"/>
</dbReference>
<dbReference type="Gene3D" id="3.40.190.10">
    <property type="entry name" value="Periplasmic binding protein-like II"/>
    <property type="match status" value="2"/>
</dbReference>
<evidence type="ECO:0000256" key="5">
    <source>
        <dbReference type="SAM" id="SignalP"/>
    </source>
</evidence>
<evidence type="ECO:0000256" key="2">
    <source>
        <dbReference type="ARBA" id="ARBA00010742"/>
    </source>
</evidence>
<feature type="compositionally biased region" description="Basic and acidic residues" evidence="4">
    <location>
        <begin position="26"/>
        <end position="39"/>
    </location>
</feature>
<dbReference type="RefSeq" id="WP_002834759.1">
    <property type="nucleotide sequence ID" value="NZ_CM000955.1"/>
</dbReference>
<evidence type="ECO:0000256" key="3">
    <source>
        <dbReference type="ARBA" id="ARBA00022729"/>
    </source>
</evidence>
<dbReference type="STRING" id="525282.HMPREF0391_10050"/>
<feature type="signal peptide" evidence="5">
    <location>
        <begin position="1"/>
        <end position="24"/>
    </location>
</feature>
<dbReference type="OrthoDB" id="9802202at2"/>
<keyword evidence="3 5" id="KW-0732">Signal</keyword>
<dbReference type="eggNOG" id="COG0715">
    <property type="taxonomic scope" value="Bacteria"/>
</dbReference>
<gene>
    <name evidence="7" type="ORF">HMPREF0391_10050</name>
</gene>
<dbReference type="PANTHER" id="PTHR30024">
    <property type="entry name" value="ALIPHATIC SULFONATES-BINDING PROTEIN-RELATED"/>
    <property type="match status" value="1"/>
</dbReference>
<dbReference type="AlphaFoldDB" id="D6S6H8"/>
<feature type="domain" description="SsuA/THI5-like" evidence="6">
    <location>
        <begin position="81"/>
        <end position="278"/>
    </location>
</feature>
<evidence type="ECO:0000313" key="7">
    <source>
        <dbReference type="EMBL" id="EFH93682.1"/>
    </source>
</evidence>
<feature type="region of interest" description="Disordered" evidence="4">
    <location>
        <begin position="26"/>
        <end position="49"/>
    </location>
</feature>
<sequence length="354" mass="39300">MKKGFKIFLLAICLTALFTGCVKNGENKTENKKTEEKASTEQPKTTGKIEDEPMYGKEILIGYNGGLCTGTPGIAAVNKEFEKEGLKVKVINVQSGLDAVGTNKVQVFSDHLATILVPSINGINVQLVAGAQTGCKSLYVLNDNKINKTSDLLGKTIAVPDGIGNSDHNIALRFLEHDKVDAKQIKFKPVETSAVIQALEKGEIQATLLSDQFAEKFVNEGKIKSIRSLTTDPDFQKEPCCVHVLNADFIRDNPQTAKKVVTAIMRTKHWVEDNKEEATKILFDNHWASGDFDQALRMMNTYDFKISQKDTETAIRSTIDDYKKFGLISNEKSTDDLMKKFWNPMDVDESVVNK</sequence>
<proteinExistence type="inferred from homology"/>
<organism evidence="7">
    <name type="scientific">Finegoldia magna ATCC 53516</name>
    <dbReference type="NCBI Taxonomy" id="525282"/>
    <lineage>
        <taxon>Bacteria</taxon>
        <taxon>Bacillati</taxon>
        <taxon>Bacillota</taxon>
        <taxon>Tissierellia</taxon>
        <taxon>Tissierellales</taxon>
        <taxon>Peptoniphilaceae</taxon>
        <taxon>Finegoldia</taxon>
    </lineage>
</organism>
<comment type="subcellular location">
    <subcellularLocation>
        <location evidence="1">Periplasm</location>
    </subcellularLocation>
</comment>